<evidence type="ECO:0000313" key="4">
    <source>
        <dbReference type="Proteomes" id="UP000199323"/>
    </source>
</evidence>
<dbReference type="InterPro" id="IPR022627">
    <property type="entry name" value="DUF3502"/>
</dbReference>
<dbReference type="InterPro" id="IPR050490">
    <property type="entry name" value="Bact_solute-bd_prot1"/>
</dbReference>
<dbReference type="PANTHER" id="PTHR43649:SF17">
    <property type="entry name" value="ABC TRANSPORTER SOLUTE BINDING PROTEIN-SUGAR TRANSPORT"/>
    <property type="match status" value="1"/>
</dbReference>
<feature type="chain" id="PRO_5039515309" evidence="1">
    <location>
        <begin position="30"/>
        <end position="523"/>
    </location>
</feature>
<dbReference type="PROSITE" id="PS51318">
    <property type="entry name" value="TAT"/>
    <property type="match status" value="1"/>
</dbReference>
<organism evidence="3 4">
    <name type="scientific">Actinacidiphila alni</name>
    <dbReference type="NCBI Taxonomy" id="380248"/>
    <lineage>
        <taxon>Bacteria</taxon>
        <taxon>Bacillati</taxon>
        <taxon>Actinomycetota</taxon>
        <taxon>Actinomycetes</taxon>
        <taxon>Kitasatosporales</taxon>
        <taxon>Streptomycetaceae</taxon>
        <taxon>Actinacidiphila</taxon>
    </lineage>
</organism>
<name>A0A1I2DMR4_9ACTN</name>
<keyword evidence="1" id="KW-0732">Signal</keyword>
<dbReference type="PANTHER" id="PTHR43649">
    <property type="entry name" value="ARABINOSE-BINDING PROTEIN-RELATED"/>
    <property type="match status" value="1"/>
</dbReference>
<keyword evidence="4" id="KW-1185">Reference proteome</keyword>
<accession>A0A1I2DMR4</accession>
<dbReference type="InterPro" id="IPR006059">
    <property type="entry name" value="SBP"/>
</dbReference>
<protein>
    <submittedName>
        <fullName evidence="3">Putative aldouronate transport system substrate-binding protein</fullName>
    </submittedName>
</protein>
<dbReference type="Pfam" id="PF01547">
    <property type="entry name" value="SBP_bac_1"/>
    <property type="match status" value="1"/>
</dbReference>
<evidence type="ECO:0000259" key="2">
    <source>
        <dbReference type="Pfam" id="PF12010"/>
    </source>
</evidence>
<dbReference type="Proteomes" id="UP000199323">
    <property type="component" value="Unassembled WGS sequence"/>
</dbReference>
<feature type="domain" description="DUF3502" evidence="2">
    <location>
        <begin position="449"/>
        <end position="517"/>
    </location>
</feature>
<dbReference type="EMBL" id="FONG01000005">
    <property type="protein sequence ID" value="SFE81806.1"/>
    <property type="molecule type" value="Genomic_DNA"/>
</dbReference>
<dbReference type="OrthoDB" id="4349943at2"/>
<dbReference type="STRING" id="380248.SAMN05216251_105306"/>
<gene>
    <name evidence="3" type="ORF">SAMN05216251_105306</name>
</gene>
<evidence type="ECO:0000313" key="3">
    <source>
        <dbReference type="EMBL" id="SFE81806.1"/>
    </source>
</evidence>
<dbReference type="Pfam" id="PF12010">
    <property type="entry name" value="DUF3502"/>
    <property type="match status" value="1"/>
</dbReference>
<dbReference type="Gene3D" id="3.40.190.10">
    <property type="entry name" value="Periplasmic binding protein-like II"/>
    <property type="match status" value="1"/>
</dbReference>
<feature type="signal peptide" evidence="1">
    <location>
        <begin position="1"/>
        <end position="29"/>
    </location>
</feature>
<dbReference type="AlphaFoldDB" id="A0A1I2DMR4"/>
<dbReference type="SUPFAM" id="SSF53850">
    <property type="entry name" value="Periplasmic binding protein-like II"/>
    <property type="match status" value="1"/>
</dbReference>
<sequence length="523" mass="56924">MPRPTMPRRAFLRSSAALTALGTASAVFGLDACSSGSGSSADRLVMLLPGDIPVGWDAIRGAVNDRLKADLGFTIDAQFISWTNYSNQELLKFTSGERFDQALEARWLHLDQLLSSGSLRPMDGYFADKAHPHLDATVSAKARASVTYKGHQYAVPQVNYASAITGMVIRQDLAEKYGIGSVETYEDFERYLYAVKQHDRGLIPFGLDNGYVNNTVTPQPTGLFNAHSWEDPSQFFQAAGSNAGIFAMDPRAGTTGSSRPRPFWEAPGVVETLHRIRKYNQDGILNKDVLNADVSSVRGLFGQGRYAATVGNTDGLTTTTFGAVASAVHGAAIAQVVPFAKGTAARPAATFQASNNVVINKNSAHADMVMKLQDWVSVKENHDLVSYGIEGKDWKAHGDSEFETLSKYVFPGFALCWRISLERTPVGMVDSERTWFGWAKDYGHFTTDPFTSFYFDQTPVKTNISQLASAYNQYGKPLFAGTVDVASGLSKLQSAFEHAGLDKVLDQLQTQADAYLAAAKSAR</sequence>
<dbReference type="InterPro" id="IPR006311">
    <property type="entry name" value="TAT_signal"/>
</dbReference>
<evidence type="ECO:0000256" key="1">
    <source>
        <dbReference type="SAM" id="SignalP"/>
    </source>
</evidence>
<reference evidence="3 4" key="1">
    <citation type="submission" date="2016-10" db="EMBL/GenBank/DDBJ databases">
        <authorList>
            <person name="de Groot N.N."/>
        </authorList>
    </citation>
    <scope>NUCLEOTIDE SEQUENCE [LARGE SCALE GENOMIC DNA]</scope>
    <source>
        <strain evidence="3 4">CGMCC 4.3510</strain>
    </source>
</reference>
<dbReference type="RefSeq" id="WP_093713302.1">
    <property type="nucleotide sequence ID" value="NZ_FONG01000005.1"/>
</dbReference>
<proteinExistence type="predicted"/>